<keyword evidence="1" id="KW-1133">Transmembrane helix</keyword>
<dbReference type="Proteomes" id="UP000727407">
    <property type="component" value="Unassembled WGS sequence"/>
</dbReference>
<dbReference type="AlphaFoldDB" id="A0A8J4X5W7"/>
<name>A0A8J4X5W7_CLAMG</name>
<evidence type="ECO:0000313" key="3">
    <source>
        <dbReference type="Proteomes" id="UP000727407"/>
    </source>
</evidence>
<proteinExistence type="predicted"/>
<gene>
    <name evidence="2" type="ORF">DAT39_006892</name>
</gene>
<reference evidence="2" key="1">
    <citation type="submission" date="2020-07" db="EMBL/GenBank/DDBJ databases">
        <title>Clarias magur genome sequencing, assembly and annotation.</title>
        <authorList>
            <person name="Kushwaha B."/>
            <person name="Kumar R."/>
            <person name="Das P."/>
            <person name="Joshi C.G."/>
            <person name="Kumar D."/>
            <person name="Nagpure N.S."/>
            <person name="Pandey M."/>
            <person name="Agarwal S."/>
            <person name="Srivastava S."/>
            <person name="Singh M."/>
            <person name="Sahoo L."/>
            <person name="Jayasankar P."/>
            <person name="Meher P.K."/>
            <person name="Koringa P.G."/>
            <person name="Iquebal M.A."/>
            <person name="Das S.P."/>
            <person name="Bit A."/>
            <person name="Patnaik S."/>
            <person name="Patel N."/>
            <person name="Shah T.M."/>
            <person name="Hinsu A."/>
            <person name="Jena J.K."/>
        </authorList>
    </citation>
    <scope>NUCLEOTIDE SEQUENCE</scope>
    <source>
        <strain evidence="2">CIFAMagur01</strain>
        <tissue evidence="2">Testis</tissue>
    </source>
</reference>
<keyword evidence="1" id="KW-0812">Transmembrane</keyword>
<sequence length="57" mass="6829">TRNVRASSYERFQLSEYPIIRGLAMFISFILHLVFRYCQTKNYTRRCPVAFLFAVSF</sequence>
<evidence type="ECO:0000313" key="2">
    <source>
        <dbReference type="EMBL" id="KAF5903376.1"/>
    </source>
</evidence>
<evidence type="ECO:0000256" key="1">
    <source>
        <dbReference type="SAM" id="Phobius"/>
    </source>
</evidence>
<dbReference type="EMBL" id="QNUK01000074">
    <property type="protein sequence ID" value="KAF5903376.1"/>
    <property type="molecule type" value="Genomic_DNA"/>
</dbReference>
<feature type="non-terminal residue" evidence="2">
    <location>
        <position position="57"/>
    </location>
</feature>
<feature type="transmembrane region" description="Helical" evidence="1">
    <location>
        <begin position="19"/>
        <end position="38"/>
    </location>
</feature>
<accession>A0A8J4X5W7</accession>
<protein>
    <submittedName>
        <fullName evidence="2">Uncharacterized protein</fullName>
    </submittedName>
</protein>
<feature type="non-terminal residue" evidence="2">
    <location>
        <position position="1"/>
    </location>
</feature>
<organism evidence="2 3">
    <name type="scientific">Clarias magur</name>
    <name type="common">Asian catfish</name>
    <name type="synonym">Macropteronotus magur</name>
    <dbReference type="NCBI Taxonomy" id="1594786"/>
    <lineage>
        <taxon>Eukaryota</taxon>
        <taxon>Metazoa</taxon>
        <taxon>Chordata</taxon>
        <taxon>Craniata</taxon>
        <taxon>Vertebrata</taxon>
        <taxon>Euteleostomi</taxon>
        <taxon>Actinopterygii</taxon>
        <taxon>Neopterygii</taxon>
        <taxon>Teleostei</taxon>
        <taxon>Ostariophysi</taxon>
        <taxon>Siluriformes</taxon>
        <taxon>Clariidae</taxon>
        <taxon>Clarias</taxon>
    </lineage>
</organism>
<comment type="caution">
    <text evidence="2">The sequence shown here is derived from an EMBL/GenBank/DDBJ whole genome shotgun (WGS) entry which is preliminary data.</text>
</comment>
<keyword evidence="1" id="KW-0472">Membrane</keyword>
<keyword evidence="3" id="KW-1185">Reference proteome</keyword>